<sequence>MIEIIIQHVTEFIGAGGYLAVFILMFLESTALPVPSESVMPFVGFLVNQKTFSLAGAIIFSTLGTICGSLLSYAVGRYGGQPFLERYGRYFLIRSEELVKTEKFFQKHGEKTIFISRFIPVIRHLISLPAGLSKMNLPKFSIYTILGGVIWNTFLAGLGFYLKQNWLIIENYTKFLDITVLVIIIGLIIIFIIKRKKYVYS</sequence>
<feature type="domain" description="VTT" evidence="7">
    <location>
        <begin position="34"/>
        <end position="159"/>
    </location>
</feature>
<dbReference type="Pfam" id="PF09335">
    <property type="entry name" value="VTT_dom"/>
    <property type="match status" value="1"/>
</dbReference>
<proteinExistence type="predicted"/>
<evidence type="ECO:0000256" key="1">
    <source>
        <dbReference type="ARBA" id="ARBA00004651"/>
    </source>
</evidence>
<dbReference type="PANTHER" id="PTHR42709:SF6">
    <property type="entry name" value="UNDECAPRENYL PHOSPHATE TRANSPORTER A"/>
    <property type="match status" value="1"/>
</dbReference>
<protein>
    <recommendedName>
        <fullName evidence="7">VTT domain-containing protein</fullName>
    </recommendedName>
</protein>
<feature type="transmembrane region" description="Helical" evidence="6">
    <location>
        <begin position="140"/>
        <end position="162"/>
    </location>
</feature>
<keyword evidence="4 6" id="KW-1133">Transmembrane helix</keyword>
<evidence type="ECO:0000256" key="6">
    <source>
        <dbReference type="SAM" id="Phobius"/>
    </source>
</evidence>
<accession>A0A2M7AW14</accession>
<keyword evidence="2" id="KW-1003">Cell membrane</keyword>
<evidence type="ECO:0000256" key="5">
    <source>
        <dbReference type="ARBA" id="ARBA00023136"/>
    </source>
</evidence>
<keyword evidence="3 6" id="KW-0812">Transmembrane</keyword>
<dbReference type="AlphaFoldDB" id="A0A2M7AW14"/>
<feature type="transmembrane region" description="Helical" evidence="6">
    <location>
        <begin position="12"/>
        <end position="32"/>
    </location>
</feature>
<feature type="transmembrane region" description="Helical" evidence="6">
    <location>
        <begin position="52"/>
        <end position="76"/>
    </location>
</feature>
<name>A0A2M7AW14_9BACT</name>
<dbReference type="InterPro" id="IPR032816">
    <property type="entry name" value="VTT_dom"/>
</dbReference>
<reference evidence="9" key="1">
    <citation type="submission" date="2017-09" db="EMBL/GenBank/DDBJ databases">
        <title>Depth-based differentiation of microbial function through sediment-hosted aquifers and enrichment of novel symbionts in the deep terrestrial subsurface.</title>
        <authorList>
            <person name="Probst A.J."/>
            <person name="Ladd B."/>
            <person name="Jarett J.K."/>
            <person name="Geller-Mcgrath D.E."/>
            <person name="Sieber C.M.K."/>
            <person name="Emerson J.B."/>
            <person name="Anantharaman K."/>
            <person name="Thomas B.C."/>
            <person name="Malmstrom R."/>
            <person name="Stieglmeier M."/>
            <person name="Klingl A."/>
            <person name="Woyke T."/>
            <person name="Ryan C.M."/>
            <person name="Banfield J.F."/>
        </authorList>
    </citation>
    <scope>NUCLEOTIDE SEQUENCE [LARGE SCALE GENOMIC DNA]</scope>
</reference>
<keyword evidence="5 6" id="KW-0472">Membrane</keyword>
<evidence type="ECO:0000259" key="7">
    <source>
        <dbReference type="Pfam" id="PF09335"/>
    </source>
</evidence>
<dbReference type="PANTHER" id="PTHR42709">
    <property type="entry name" value="ALKALINE PHOSPHATASE LIKE PROTEIN"/>
    <property type="match status" value="1"/>
</dbReference>
<evidence type="ECO:0000313" key="9">
    <source>
        <dbReference type="Proteomes" id="UP000228775"/>
    </source>
</evidence>
<feature type="transmembrane region" description="Helical" evidence="6">
    <location>
        <begin position="174"/>
        <end position="193"/>
    </location>
</feature>
<dbReference type="Proteomes" id="UP000228775">
    <property type="component" value="Unassembled WGS sequence"/>
</dbReference>
<evidence type="ECO:0000256" key="3">
    <source>
        <dbReference type="ARBA" id="ARBA00022692"/>
    </source>
</evidence>
<gene>
    <name evidence="8" type="ORF">COS76_04240</name>
</gene>
<dbReference type="GO" id="GO:0005886">
    <property type="term" value="C:plasma membrane"/>
    <property type="evidence" value="ECO:0007669"/>
    <property type="project" value="UniProtKB-SubCell"/>
</dbReference>
<organism evidence="8 9">
    <name type="scientific">Candidatus Portnoybacteria bacterium CG06_land_8_20_14_3_00_39_12</name>
    <dbReference type="NCBI Taxonomy" id="1974809"/>
    <lineage>
        <taxon>Bacteria</taxon>
        <taxon>Candidatus Portnoyibacteriota</taxon>
    </lineage>
</organism>
<evidence type="ECO:0000256" key="2">
    <source>
        <dbReference type="ARBA" id="ARBA00022475"/>
    </source>
</evidence>
<comment type="caution">
    <text evidence="8">The sequence shown here is derived from an EMBL/GenBank/DDBJ whole genome shotgun (WGS) entry which is preliminary data.</text>
</comment>
<comment type="subcellular location">
    <subcellularLocation>
        <location evidence="1">Cell membrane</location>
        <topology evidence="1">Multi-pass membrane protein</topology>
    </subcellularLocation>
</comment>
<dbReference type="EMBL" id="PEVY01000088">
    <property type="protein sequence ID" value="PIU74796.1"/>
    <property type="molecule type" value="Genomic_DNA"/>
</dbReference>
<evidence type="ECO:0000256" key="4">
    <source>
        <dbReference type="ARBA" id="ARBA00022989"/>
    </source>
</evidence>
<dbReference type="InterPro" id="IPR051311">
    <property type="entry name" value="DedA_domain"/>
</dbReference>
<evidence type="ECO:0000313" key="8">
    <source>
        <dbReference type="EMBL" id="PIU74796.1"/>
    </source>
</evidence>